<feature type="repeat" description="WD" evidence="3">
    <location>
        <begin position="1069"/>
        <end position="1111"/>
    </location>
</feature>
<dbReference type="InterPro" id="IPR015943">
    <property type="entry name" value="WD40/YVTN_repeat-like_dom_sf"/>
</dbReference>
<accession>A0A8H2XNT8</accession>
<protein>
    <recommendedName>
        <fullName evidence="4">NACHT domain-containing protein</fullName>
    </recommendedName>
</protein>
<keyword evidence="2" id="KW-0677">Repeat</keyword>
<dbReference type="EMBL" id="CAJMXA010000458">
    <property type="protein sequence ID" value="CAE6431568.1"/>
    <property type="molecule type" value="Genomic_DNA"/>
</dbReference>
<evidence type="ECO:0000256" key="3">
    <source>
        <dbReference type="PROSITE-ProRule" id="PRU00221"/>
    </source>
</evidence>
<name>A0A8H2XNT8_9AGAM</name>
<dbReference type="InterPro" id="IPR056884">
    <property type="entry name" value="NPHP3-like_N"/>
</dbReference>
<feature type="repeat" description="WD" evidence="3">
    <location>
        <begin position="1027"/>
        <end position="1052"/>
    </location>
</feature>
<feature type="domain" description="NACHT" evidence="4">
    <location>
        <begin position="170"/>
        <end position="315"/>
    </location>
</feature>
<dbReference type="Pfam" id="PF24883">
    <property type="entry name" value="NPHP3_N"/>
    <property type="match status" value="1"/>
</dbReference>
<dbReference type="PROSITE" id="PS50294">
    <property type="entry name" value="WD_REPEATS_REGION"/>
    <property type="match status" value="1"/>
</dbReference>
<dbReference type="InterPro" id="IPR050349">
    <property type="entry name" value="WD_LIS1/nudF_dynein_reg"/>
</dbReference>
<dbReference type="InterPro" id="IPR001680">
    <property type="entry name" value="WD40_rpt"/>
</dbReference>
<evidence type="ECO:0000313" key="6">
    <source>
        <dbReference type="Proteomes" id="UP000663853"/>
    </source>
</evidence>
<dbReference type="Proteomes" id="UP000663853">
    <property type="component" value="Unassembled WGS sequence"/>
</dbReference>
<dbReference type="SUPFAM" id="SSF52540">
    <property type="entry name" value="P-loop containing nucleoside triphosphate hydrolases"/>
    <property type="match status" value="1"/>
</dbReference>
<dbReference type="Pfam" id="PF00400">
    <property type="entry name" value="WD40"/>
    <property type="match status" value="3"/>
</dbReference>
<dbReference type="InterPro" id="IPR007111">
    <property type="entry name" value="NACHT_NTPase"/>
</dbReference>
<evidence type="ECO:0000256" key="1">
    <source>
        <dbReference type="ARBA" id="ARBA00022574"/>
    </source>
</evidence>
<gene>
    <name evidence="5" type="ORF">RDB_LOCUS24515</name>
</gene>
<dbReference type="SUPFAM" id="SSF50998">
    <property type="entry name" value="Quinoprotein alcohol dehydrogenase-like"/>
    <property type="match status" value="1"/>
</dbReference>
<dbReference type="PANTHER" id="PTHR44129">
    <property type="entry name" value="WD REPEAT-CONTAINING PROTEIN POP1"/>
    <property type="match status" value="1"/>
</dbReference>
<evidence type="ECO:0000259" key="4">
    <source>
        <dbReference type="PROSITE" id="PS50837"/>
    </source>
</evidence>
<dbReference type="InterPro" id="IPR027417">
    <property type="entry name" value="P-loop_NTPase"/>
</dbReference>
<comment type="caution">
    <text evidence="5">The sequence shown here is derived from an EMBL/GenBank/DDBJ whole genome shotgun (WGS) entry which is preliminary data.</text>
</comment>
<dbReference type="SMART" id="SM00320">
    <property type="entry name" value="WD40"/>
    <property type="match status" value="7"/>
</dbReference>
<reference evidence="5" key="1">
    <citation type="submission" date="2021-01" db="EMBL/GenBank/DDBJ databases">
        <authorList>
            <person name="Kaushik A."/>
        </authorList>
    </citation>
    <scope>NUCLEOTIDE SEQUENCE</scope>
    <source>
        <strain evidence="5">AG6-10EEA</strain>
    </source>
</reference>
<proteinExistence type="predicted"/>
<evidence type="ECO:0000256" key="2">
    <source>
        <dbReference type="ARBA" id="ARBA00022737"/>
    </source>
</evidence>
<organism evidence="5 6">
    <name type="scientific">Rhizoctonia solani</name>
    <dbReference type="NCBI Taxonomy" id="456999"/>
    <lineage>
        <taxon>Eukaryota</taxon>
        <taxon>Fungi</taxon>
        <taxon>Dikarya</taxon>
        <taxon>Basidiomycota</taxon>
        <taxon>Agaricomycotina</taxon>
        <taxon>Agaricomycetes</taxon>
        <taxon>Cantharellales</taxon>
        <taxon>Ceratobasidiaceae</taxon>
        <taxon>Rhizoctonia</taxon>
    </lineage>
</organism>
<dbReference type="SUPFAM" id="SSF63829">
    <property type="entry name" value="Calcium-dependent phosphotriesterase"/>
    <property type="match status" value="1"/>
</dbReference>
<sequence length="1419" mass="157656">MAAETLQEALEAIETNLSETNDIRGMASDLTKWATLLTGFLEENRPVRMSKQMDNLIDALRRGADHLRKQTQGGSTRLAECEQNTRKLEYCHREVEEALRQLLTDASLSIWKNTDKQLKESLINGLLPAHDASYDSSYSDKIERGPCLENTRATVLDVIRKWIYETSEIKVYWINGMAGTGKTTIAYSICEELAKIKKLGASFFVSRASSQCQDVSRILPTIAYQLACVSYPYRSALCRILNEELNLGQRKLSVQFQHLIESPLREVEKDIPQGLVVVIDALDESSNPRTIEIVVETLLRHASDLPVRFFLTSRPEPSIMGTALSNDSRSRSVLHLHNVEEQLVKADVKTYLTVSLARLQPTVEQIELLAEQAGVLFIYAATVVRYILSTGLGVNSTTRLKAILAPSTARASKKDRAIDQLYKVILEGVLEDQEREEHEVMVIKQVLWTVVCAREPVTKETLAMLAQVDYDQVTEALRPLQSVIHVSEGSDIVSTLHASFPEFVLNPSRSGPLSCNRHANHQYLVTRCFSIMDDQLRFNICGLKSSYEFDRDVPNIESRVKEAISSGLFYACRFWAEHLTQATTCDAHFENLNIFLNFQLLFWMEVLNLKGWMQNGQNVLIEAKSWLTTKQRNNALLDDALEFAITFAKNPINSSTPHIYVSQLLLVPKRSSVRQIYLERTQGLVHIKGTAAEMPTTGPLPLAEWEAVTRVAGIAFLPGNTQIIYITIPNNIHAPASRPEPSPFTRAMITVWDVISGRPLTNIPISCVTFTQALRGVGQPLVAFSPDGSRIAYSFSESFYILDTFTGTSLLGPMSRHRDQIHSLDFSPDGSHVASASHNDTLQLWDACNGLPVGDPVEDWTYWATFSSCGARIASWRVHGSIQVRGIPGGVVLTNIPNRHSHAIHSITFSPDGTRLVSKSSDDIIVQDSHNGDRLAGPFRVMGLESIKFTSDDICLACITSGGKIMILDTSTGALYPSPFHMRMDQTTYTFTTISSDRSTIALCSDDNLIQVWYVGSKKASIGKSSPAAHTDRINSITFSPDSTKIATGSYDTIYIWDSFTGLAIIGPLKAHAGLVEALVFSPDGLSLASAHFFDEAIRIWSVNNGTLIHGPFVSHLDAILPISSICFSPDSARIALAEAHSERNFAVRRPPILTVLDIRIGTILNQIDLPDSARSVAFSCDGNFVFSHLFNGTIQVWSISSYTGVPCDIDPAEAWRSGLLSTPVQGVVALRPKWHSDRQAANMIPRVISPKEDTVACGYYVETSTYDKFGLWDTRAKNLLTGPFGREGEEITTFAFSPDGARILVSCQRRVPIWDYTSNGCSSHCLRTWDVRKSPSTDWSGKPWNIDLDGWVRDQDSRPVIWLPTELRQIFPLPPNSLYFGPEGNLSVSMANLLLGESWVECYNPDIPNPSLPVEPYA</sequence>
<dbReference type="Gene3D" id="2.130.10.10">
    <property type="entry name" value="YVTN repeat-like/Quinoprotein amine dehydrogenase"/>
    <property type="match status" value="3"/>
</dbReference>
<dbReference type="Gene3D" id="3.40.50.300">
    <property type="entry name" value="P-loop containing nucleotide triphosphate hydrolases"/>
    <property type="match status" value="1"/>
</dbReference>
<evidence type="ECO:0000313" key="5">
    <source>
        <dbReference type="EMBL" id="CAE6431568.1"/>
    </source>
</evidence>
<dbReference type="InterPro" id="IPR011047">
    <property type="entry name" value="Quinoprotein_ADH-like_sf"/>
</dbReference>
<keyword evidence="1 3" id="KW-0853">WD repeat</keyword>
<dbReference type="PROSITE" id="PS50837">
    <property type="entry name" value="NACHT"/>
    <property type="match status" value="1"/>
</dbReference>
<feature type="repeat" description="WD" evidence="3">
    <location>
        <begin position="814"/>
        <end position="846"/>
    </location>
</feature>
<dbReference type="PROSITE" id="PS50082">
    <property type="entry name" value="WD_REPEATS_2"/>
    <property type="match status" value="3"/>
</dbReference>